<dbReference type="RefSeq" id="WP_074539377.1">
    <property type="nucleotide sequence ID" value="NZ_FNBD01000016.1"/>
</dbReference>
<proteinExistence type="predicted"/>
<protein>
    <submittedName>
        <fullName evidence="1">Uncharacterized protein</fullName>
    </submittedName>
</protein>
<gene>
    <name evidence="1" type="ORF">SAMN04487992_11644</name>
</gene>
<sequence>MKKIALINLVLVTFLSCKDTTAEKTNKEIESNTTPVAVPTEKAPNKEVEKRIFLGRNPRINR</sequence>
<dbReference type="EMBL" id="FNBD01000016">
    <property type="protein sequence ID" value="SDF45892.1"/>
    <property type="molecule type" value="Genomic_DNA"/>
</dbReference>
<evidence type="ECO:0000313" key="2">
    <source>
        <dbReference type="Proteomes" id="UP000182114"/>
    </source>
</evidence>
<name>A0A1G7L8M0_9FLAO</name>
<dbReference type="AlphaFoldDB" id="A0A1G7L8M0"/>
<evidence type="ECO:0000313" key="1">
    <source>
        <dbReference type="EMBL" id="SDF45892.1"/>
    </source>
</evidence>
<accession>A0A1G7L8M0</accession>
<reference evidence="2" key="1">
    <citation type="submission" date="2016-10" db="EMBL/GenBank/DDBJ databases">
        <authorList>
            <person name="Varghese N."/>
            <person name="Submissions S."/>
        </authorList>
    </citation>
    <scope>NUCLEOTIDE SEQUENCE [LARGE SCALE GENOMIC DNA]</scope>
    <source>
        <strain evidence="2">DSM 24729</strain>
    </source>
</reference>
<dbReference type="Proteomes" id="UP000182114">
    <property type="component" value="Unassembled WGS sequence"/>
</dbReference>
<dbReference type="PROSITE" id="PS51257">
    <property type="entry name" value="PROKAR_LIPOPROTEIN"/>
    <property type="match status" value="1"/>
</dbReference>
<organism evidence="1 2">
    <name type="scientific">Cellulophaga baltica</name>
    <dbReference type="NCBI Taxonomy" id="76594"/>
    <lineage>
        <taxon>Bacteria</taxon>
        <taxon>Pseudomonadati</taxon>
        <taxon>Bacteroidota</taxon>
        <taxon>Flavobacteriia</taxon>
        <taxon>Flavobacteriales</taxon>
        <taxon>Flavobacteriaceae</taxon>
        <taxon>Cellulophaga</taxon>
    </lineage>
</organism>
<keyword evidence="2" id="KW-1185">Reference proteome</keyword>